<dbReference type="OrthoDB" id="7576381at2"/>
<dbReference type="AlphaFoldDB" id="A0A502G4M9"/>
<comment type="caution">
    <text evidence="2">The sequence shown here is derived from an EMBL/GenBank/DDBJ whole genome shotgun (WGS) entry which is preliminary data.</text>
</comment>
<keyword evidence="1" id="KW-0732">Signal</keyword>
<proteinExistence type="predicted"/>
<evidence type="ECO:0000313" key="3">
    <source>
        <dbReference type="Proteomes" id="UP000319931"/>
    </source>
</evidence>
<dbReference type="Proteomes" id="UP000319931">
    <property type="component" value="Unassembled WGS sequence"/>
</dbReference>
<accession>A0A502G4M9</accession>
<dbReference type="EMBL" id="RCZC01000001">
    <property type="protein sequence ID" value="TPG56492.1"/>
    <property type="molecule type" value="Genomic_DNA"/>
</dbReference>
<reference evidence="2 3" key="1">
    <citation type="journal article" date="2019" name="Environ. Microbiol.">
        <title>Species interactions and distinct microbial communities in high Arctic permafrost affected cryosols are associated with the CH4 and CO2 gas fluxes.</title>
        <authorList>
            <person name="Altshuler I."/>
            <person name="Hamel J."/>
            <person name="Turney S."/>
            <person name="Magnuson E."/>
            <person name="Levesque R."/>
            <person name="Greer C."/>
            <person name="Whyte L.G."/>
        </authorList>
    </citation>
    <scope>NUCLEOTIDE SEQUENCE [LARGE SCALE GENOMIC DNA]</scope>
    <source>
        <strain evidence="2 3">E6.1</strain>
    </source>
</reference>
<evidence type="ECO:0000256" key="1">
    <source>
        <dbReference type="SAM" id="SignalP"/>
    </source>
</evidence>
<evidence type="ECO:0000313" key="2">
    <source>
        <dbReference type="EMBL" id="TPG56492.1"/>
    </source>
</evidence>
<protein>
    <submittedName>
        <fullName evidence="2">DUF4402 domain-containing protein</fullName>
    </submittedName>
</protein>
<sequence>MPRRFITSCPRTCVGAATVLCALLASTSASATAVAGAASVTIVAPVIAREEAPLAFGSIDSSSSGVVLTVNPDGTTRCSRAASCTGRASPAIFALTGTAGERVGVTVTDHATLSSAAGDSLQVALTLGSPQLDLIAGKARVAIGGEIIVPAGQAPGGYHGAFHVDVDYQ</sequence>
<dbReference type="InterPro" id="IPR025514">
    <property type="entry name" value="DUF4402"/>
</dbReference>
<feature type="signal peptide" evidence="1">
    <location>
        <begin position="1"/>
        <end position="31"/>
    </location>
</feature>
<gene>
    <name evidence="2" type="ORF">EAH76_02835</name>
</gene>
<dbReference type="Pfam" id="PF14352">
    <property type="entry name" value="DUF4402"/>
    <property type="match status" value="1"/>
</dbReference>
<keyword evidence="3" id="KW-1185">Reference proteome</keyword>
<feature type="chain" id="PRO_5021196414" evidence="1">
    <location>
        <begin position="32"/>
        <end position="169"/>
    </location>
</feature>
<organism evidence="2 3">
    <name type="scientific">Sphingomonas glacialis</name>
    <dbReference type="NCBI Taxonomy" id="658225"/>
    <lineage>
        <taxon>Bacteria</taxon>
        <taxon>Pseudomonadati</taxon>
        <taxon>Pseudomonadota</taxon>
        <taxon>Alphaproteobacteria</taxon>
        <taxon>Sphingomonadales</taxon>
        <taxon>Sphingomonadaceae</taxon>
        <taxon>Sphingomonas</taxon>
    </lineage>
</organism>
<name>A0A502G4M9_9SPHN</name>